<evidence type="ECO:0000256" key="4">
    <source>
        <dbReference type="ARBA" id="ARBA00022692"/>
    </source>
</evidence>
<evidence type="ECO:0000313" key="11">
    <source>
        <dbReference type="Proteomes" id="UP000515312"/>
    </source>
</evidence>
<feature type="transmembrane region" description="Helical" evidence="8">
    <location>
        <begin position="373"/>
        <end position="397"/>
    </location>
</feature>
<keyword evidence="3 7" id="KW-0813">Transport</keyword>
<feature type="transmembrane region" description="Helical" evidence="8">
    <location>
        <begin position="194"/>
        <end position="217"/>
    </location>
</feature>
<evidence type="ECO:0000256" key="2">
    <source>
        <dbReference type="ARBA" id="ARBA00010992"/>
    </source>
</evidence>
<evidence type="ECO:0000256" key="5">
    <source>
        <dbReference type="ARBA" id="ARBA00022989"/>
    </source>
</evidence>
<reference evidence="10 11" key="1">
    <citation type="submission" date="2020-08" db="EMBL/GenBank/DDBJ databases">
        <title>Edaphobacter telluris sp. nov. and Acidobacterium dinghuensis sp. nov., two acidobacteria isolated from forest soil.</title>
        <authorList>
            <person name="Fu J."/>
            <person name="Qiu L."/>
        </authorList>
    </citation>
    <scope>NUCLEOTIDE SEQUENCE [LARGE SCALE GENOMIC DNA]</scope>
    <source>
        <strain evidence="10">4Y35</strain>
    </source>
</reference>
<comment type="subcellular location">
    <subcellularLocation>
        <location evidence="1">Membrane</location>
        <topology evidence="1">Multi-pass membrane protein</topology>
    </subcellularLocation>
</comment>
<feature type="transmembrane region" description="Helical" evidence="8">
    <location>
        <begin position="92"/>
        <end position="110"/>
    </location>
</feature>
<evidence type="ECO:0000313" key="10">
    <source>
        <dbReference type="EMBL" id="QNI33209.1"/>
    </source>
</evidence>
<keyword evidence="11" id="KW-1185">Reference proteome</keyword>
<evidence type="ECO:0000259" key="9">
    <source>
        <dbReference type="PROSITE" id="PS50850"/>
    </source>
</evidence>
<feature type="transmembrane region" description="Helical" evidence="8">
    <location>
        <begin position="440"/>
        <end position="459"/>
    </location>
</feature>
<evidence type="ECO:0000256" key="3">
    <source>
        <dbReference type="ARBA" id="ARBA00022448"/>
    </source>
</evidence>
<feature type="transmembrane region" description="Helical" evidence="8">
    <location>
        <begin position="316"/>
        <end position="338"/>
    </location>
</feature>
<feature type="transmembrane region" description="Helical" evidence="8">
    <location>
        <begin position="116"/>
        <end position="139"/>
    </location>
</feature>
<evidence type="ECO:0000256" key="1">
    <source>
        <dbReference type="ARBA" id="ARBA00004141"/>
    </source>
</evidence>
<feature type="transmembrane region" description="Helical" evidence="8">
    <location>
        <begin position="345"/>
        <end position="367"/>
    </location>
</feature>
<feature type="transmembrane region" description="Helical" evidence="8">
    <location>
        <begin position="151"/>
        <end position="174"/>
    </location>
</feature>
<dbReference type="Pfam" id="PF00083">
    <property type="entry name" value="Sugar_tr"/>
    <property type="match status" value="1"/>
</dbReference>
<dbReference type="SUPFAM" id="SSF103473">
    <property type="entry name" value="MFS general substrate transporter"/>
    <property type="match status" value="1"/>
</dbReference>
<sequence>MQGIHVAGDTSPTSIAAKTTAYVWGIAIVAALGGLLFGYDWVVIGGARQFYEVYFRLTSAALVGWANSCALVGCLIGSLAAGYFADRYGRRPILLIAAVLFTVSSIFTGWAWSFSAFIFCRIAGGIAIGLASNVSPLYIAEISPAAMRGRLVSLNQFAIVVGILLAQIANWRIAQPVPSTLTSDLIWHSWNVQYGWRWMFTAVAVPAVVFIFASLFIPESPRWLLTRGRSSEAENVLRRIGGDAYAEQEVKGIRVAVAAEAAMERSSWRELLRPSIRRIVLVGIALAVLQQWTGINTLFNYAAEVYRRAGYGANDIFLNIVITGAINLIFTVAAMMLVDRVGRRGLMLFGCVGIGLSHLLCSFAYHAGWRGSAVLVLTLSAIACYALTLAPVTWVLIAEIFPNRVRSQGVSAAVSALWIASFVLTYSFPILNEHLGTTGIFLIYGLICLSGWILVVACVPETKGRTLEEIASGITRK</sequence>
<dbReference type="InterPro" id="IPR005829">
    <property type="entry name" value="Sugar_transporter_CS"/>
</dbReference>
<evidence type="ECO:0000256" key="8">
    <source>
        <dbReference type="SAM" id="Phobius"/>
    </source>
</evidence>
<dbReference type="PROSITE" id="PS00216">
    <property type="entry name" value="SUGAR_TRANSPORT_1"/>
    <property type="match status" value="2"/>
</dbReference>
<dbReference type="EMBL" id="CP060394">
    <property type="protein sequence ID" value="QNI33209.1"/>
    <property type="molecule type" value="Genomic_DNA"/>
</dbReference>
<dbReference type="InterPro" id="IPR005828">
    <property type="entry name" value="MFS_sugar_transport-like"/>
</dbReference>
<dbReference type="Gene3D" id="1.20.1250.20">
    <property type="entry name" value="MFS general substrate transporter like domains"/>
    <property type="match status" value="1"/>
</dbReference>
<dbReference type="InterPro" id="IPR003663">
    <property type="entry name" value="Sugar/inositol_transpt"/>
</dbReference>
<dbReference type="KEGG" id="adin:H7849_04365"/>
<protein>
    <submittedName>
        <fullName evidence="10">Sugar porter family MFS transporter</fullName>
    </submittedName>
</protein>
<dbReference type="PANTHER" id="PTHR48020:SF12">
    <property type="entry name" value="PROTON MYO-INOSITOL COTRANSPORTER"/>
    <property type="match status" value="1"/>
</dbReference>
<proteinExistence type="inferred from homology"/>
<dbReference type="PRINTS" id="PR00171">
    <property type="entry name" value="SUGRTRNSPORT"/>
</dbReference>
<feature type="transmembrane region" description="Helical" evidence="8">
    <location>
        <begin position="409"/>
        <end position="428"/>
    </location>
</feature>
<feature type="domain" description="Major facilitator superfamily (MFS) profile" evidence="9">
    <location>
        <begin position="26"/>
        <end position="463"/>
    </location>
</feature>
<keyword evidence="4 8" id="KW-0812">Transmembrane</keyword>
<dbReference type="NCBIfam" id="TIGR00879">
    <property type="entry name" value="SP"/>
    <property type="match status" value="1"/>
</dbReference>
<evidence type="ECO:0000256" key="6">
    <source>
        <dbReference type="ARBA" id="ARBA00023136"/>
    </source>
</evidence>
<dbReference type="Proteomes" id="UP000515312">
    <property type="component" value="Chromosome"/>
</dbReference>
<dbReference type="PANTHER" id="PTHR48020">
    <property type="entry name" value="PROTON MYO-INOSITOL COTRANSPORTER"/>
    <property type="match status" value="1"/>
</dbReference>
<dbReference type="AlphaFoldDB" id="A0A7G8BKY9"/>
<keyword evidence="6 8" id="KW-0472">Membrane</keyword>
<name>A0A7G8BKY9_9BACT</name>
<dbReference type="PROSITE" id="PS50850">
    <property type="entry name" value="MFS"/>
    <property type="match status" value="1"/>
</dbReference>
<comment type="similarity">
    <text evidence="2 7">Belongs to the major facilitator superfamily. Sugar transporter (TC 2.A.1.1) family.</text>
</comment>
<dbReference type="GO" id="GO:0022857">
    <property type="term" value="F:transmembrane transporter activity"/>
    <property type="evidence" value="ECO:0007669"/>
    <property type="project" value="InterPro"/>
</dbReference>
<dbReference type="InterPro" id="IPR036259">
    <property type="entry name" value="MFS_trans_sf"/>
</dbReference>
<dbReference type="InterPro" id="IPR050814">
    <property type="entry name" value="Myo-inositol_Transporter"/>
</dbReference>
<feature type="transmembrane region" description="Helical" evidence="8">
    <location>
        <begin position="21"/>
        <end position="42"/>
    </location>
</feature>
<organism evidence="10 11">
    <name type="scientific">Alloacidobacterium dinghuense</name>
    <dbReference type="NCBI Taxonomy" id="2763107"/>
    <lineage>
        <taxon>Bacteria</taxon>
        <taxon>Pseudomonadati</taxon>
        <taxon>Acidobacteriota</taxon>
        <taxon>Terriglobia</taxon>
        <taxon>Terriglobales</taxon>
        <taxon>Acidobacteriaceae</taxon>
        <taxon>Alloacidobacterium</taxon>
    </lineage>
</organism>
<evidence type="ECO:0000256" key="7">
    <source>
        <dbReference type="RuleBase" id="RU003346"/>
    </source>
</evidence>
<dbReference type="RefSeq" id="WP_186744451.1">
    <property type="nucleotide sequence ID" value="NZ_CP060394.1"/>
</dbReference>
<feature type="transmembrane region" description="Helical" evidence="8">
    <location>
        <begin position="62"/>
        <end position="85"/>
    </location>
</feature>
<gene>
    <name evidence="10" type="ORF">H7849_04365</name>
</gene>
<feature type="transmembrane region" description="Helical" evidence="8">
    <location>
        <begin position="279"/>
        <end position="301"/>
    </location>
</feature>
<accession>A0A7G8BKY9</accession>
<dbReference type="GO" id="GO:0016020">
    <property type="term" value="C:membrane"/>
    <property type="evidence" value="ECO:0007669"/>
    <property type="project" value="UniProtKB-SubCell"/>
</dbReference>
<keyword evidence="5 8" id="KW-1133">Transmembrane helix</keyword>
<dbReference type="InterPro" id="IPR020846">
    <property type="entry name" value="MFS_dom"/>
</dbReference>